<dbReference type="EMBL" id="ABJD02000117">
    <property type="protein sequence ID" value="EDU57675.1"/>
    <property type="molecule type" value="Genomic_DNA"/>
</dbReference>
<evidence type="ECO:0000313" key="2">
    <source>
        <dbReference type="Proteomes" id="UP000004506"/>
    </source>
</evidence>
<dbReference type="Proteomes" id="UP000004506">
    <property type="component" value="Unassembled WGS sequence"/>
</dbReference>
<comment type="caution">
    <text evidence="1">The sequence shown here is derived from an EMBL/GenBank/DDBJ whole genome shotgun (WGS) entry which is preliminary data.</text>
</comment>
<evidence type="ECO:0000313" key="1">
    <source>
        <dbReference type="EMBL" id="EDU57675.1"/>
    </source>
</evidence>
<name>A0AA87CRN4_PROST</name>
<proteinExistence type="predicted"/>
<sequence length="79" mass="9088">MVSKQEGNMKSNMNSKQRWNLKRREAWIAERRNKPYKAYNGTDCPIANLVLILKSAPDKHKTLKLKKQPSSEFGVTARG</sequence>
<gene>
    <name evidence="1" type="ORF">PROSTU_04452</name>
</gene>
<reference evidence="2" key="1">
    <citation type="submission" date="2008-04" db="EMBL/GenBank/DDBJ databases">
        <title>Draft genome sequence of Providencia stuartii (ATCC 25827).</title>
        <authorList>
            <person name="Sudarsanam P."/>
            <person name="Ley R."/>
            <person name="Guruge J."/>
            <person name="Turnbaugh P.J."/>
            <person name="Mahowald M."/>
            <person name="Liep D."/>
            <person name="Gordon J."/>
        </authorList>
    </citation>
    <scope>NUCLEOTIDE SEQUENCE [LARGE SCALE GENOMIC DNA]</scope>
    <source>
        <strain evidence="2">ATCC 25827</strain>
    </source>
</reference>
<protein>
    <submittedName>
        <fullName evidence="1">Uncharacterized protein</fullName>
    </submittedName>
</protein>
<accession>A0AA87CRN4</accession>
<reference evidence="2" key="2">
    <citation type="submission" date="2008-04" db="EMBL/GenBank/DDBJ databases">
        <title>Draft genome sequence of Providencia stuartii(ATCC 25827).</title>
        <authorList>
            <person name="Sudarsanam P."/>
            <person name="Ley R."/>
            <person name="Guruge J."/>
            <person name="Turnbaugh P.J."/>
            <person name="Mahowald M."/>
            <person name="Liep D."/>
            <person name="Gordon J."/>
        </authorList>
    </citation>
    <scope>NUCLEOTIDE SEQUENCE [LARGE SCALE GENOMIC DNA]</scope>
    <source>
        <strain evidence="2">ATCC 25827</strain>
    </source>
</reference>
<organism evidence="1 2">
    <name type="scientific">Providencia stuartii ATCC 25827</name>
    <dbReference type="NCBI Taxonomy" id="471874"/>
    <lineage>
        <taxon>Bacteria</taxon>
        <taxon>Pseudomonadati</taxon>
        <taxon>Pseudomonadota</taxon>
        <taxon>Gammaproteobacteria</taxon>
        <taxon>Enterobacterales</taxon>
        <taxon>Morganellaceae</taxon>
        <taxon>Providencia</taxon>
    </lineage>
</organism>
<dbReference type="AlphaFoldDB" id="A0AA87CRN4"/>
<reference evidence="1 2" key="3">
    <citation type="submission" date="2008-05" db="EMBL/GenBank/DDBJ databases">
        <authorList>
            <person name="Fulton L."/>
            <person name="Clifton S."/>
            <person name="Fulton B."/>
            <person name="Xu J."/>
            <person name="Minx P."/>
            <person name="Pepin K.H."/>
            <person name="Johnson M."/>
            <person name="Thiruvilangam P."/>
            <person name="Bhonagiri V."/>
            <person name="Nash W.E."/>
            <person name="Mardis E.R."/>
            <person name="Wilson R.K."/>
        </authorList>
    </citation>
    <scope>NUCLEOTIDE SEQUENCE [LARGE SCALE GENOMIC DNA]</scope>
    <source>
        <strain evidence="1 2">ATCC 25827</strain>
    </source>
</reference>